<reference evidence="1" key="1">
    <citation type="submission" date="2020-05" db="EMBL/GenBank/DDBJ databases">
        <authorList>
            <person name="Zhu T."/>
            <person name="Keshari N."/>
            <person name="Lu X."/>
        </authorList>
    </citation>
    <scope>NUCLEOTIDE SEQUENCE</scope>
    <source>
        <strain evidence="1">NK1-22</strain>
    </source>
</reference>
<dbReference type="RefSeq" id="WP_316787443.1">
    <property type="nucleotide sequence ID" value="NZ_CP053540.1"/>
</dbReference>
<gene>
    <name evidence="1" type="ORF">HNI00_15265</name>
</gene>
<proteinExistence type="predicted"/>
<dbReference type="Pfam" id="PF08872">
    <property type="entry name" value="KGK"/>
    <property type="match status" value="1"/>
</dbReference>
<accession>A0AA97BAE7</accession>
<dbReference type="KEGG" id="tog:HNI00_15265"/>
<evidence type="ECO:0008006" key="2">
    <source>
        <dbReference type="Google" id="ProtNLM"/>
    </source>
</evidence>
<dbReference type="EMBL" id="CP053540">
    <property type="protein sequence ID" value="WOB44350.1"/>
    <property type="molecule type" value="Genomic_DNA"/>
</dbReference>
<dbReference type="InterPro" id="IPR014971">
    <property type="entry name" value="KGK"/>
</dbReference>
<name>A0AA97BAE7_9CYAN</name>
<dbReference type="AlphaFoldDB" id="A0AA97BAE7"/>
<organism evidence="1">
    <name type="scientific">Thermoleptolyngbya oregonensis NK1-22</name>
    <dbReference type="NCBI Taxonomy" id="2547457"/>
    <lineage>
        <taxon>Bacteria</taxon>
        <taxon>Bacillati</taxon>
        <taxon>Cyanobacteriota</taxon>
        <taxon>Cyanophyceae</taxon>
        <taxon>Oculatellales</taxon>
        <taxon>Oculatellaceae</taxon>
        <taxon>Thermoleptolyngbya</taxon>
    </lineage>
</organism>
<evidence type="ECO:0000313" key="1">
    <source>
        <dbReference type="EMBL" id="WOB44350.1"/>
    </source>
</evidence>
<sequence length="115" mass="13168">MSQNSTPIHLDQHSVVSLADSNFPFISVKTFKIAEAYEGMKTYFGRGDAWLFEGLECEVLVPGKTWRKGKVRICFEFCPEDDEDEENISEKDFGHKETADEVAVEYPLDEVRQTI</sequence>
<protein>
    <recommendedName>
        <fullName evidence="2">KGK family protein</fullName>
    </recommendedName>
</protein>